<proteinExistence type="predicted"/>
<accession>A0ABP6ZS23</accession>
<dbReference type="EMBL" id="BAABDQ010000052">
    <property type="protein sequence ID" value="GAA3615093.1"/>
    <property type="molecule type" value="Genomic_DNA"/>
</dbReference>
<dbReference type="Gene3D" id="3.60.60.10">
    <property type="entry name" value="Penicillin V Acylase, Chain A"/>
    <property type="match status" value="1"/>
</dbReference>
<dbReference type="Proteomes" id="UP001500630">
    <property type="component" value="Unassembled WGS sequence"/>
</dbReference>
<name>A0ABP6ZS23_9ACTN</name>
<comment type="caution">
    <text evidence="1">The sequence shown here is derived from an EMBL/GenBank/DDBJ whole genome shotgun (WGS) entry which is preliminary data.</text>
</comment>
<dbReference type="Gene3D" id="1.10.10.2120">
    <property type="match status" value="1"/>
</dbReference>
<gene>
    <name evidence="1" type="ORF">GCM10022419_120400</name>
</gene>
<organism evidence="1 2">
    <name type="scientific">Nonomuraea rosea</name>
    <dbReference type="NCBI Taxonomy" id="638574"/>
    <lineage>
        <taxon>Bacteria</taxon>
        <taxon>Bacillati</taxon>
        <taxon>Actinomycetota</taxon>
        <taxon>Actinomycetes</taxon>
        <taxon>Streptosporangiales</taxon>
        <taxon>Streptosporangiaceae</taxon>
        <taxon>Nonomuraea</taxon>
    </lineage>
</organism>
<evidence type="ECO:0000313" key="2">
    <source>
        <dbReference type="Proteomes" id="UP001500630"/>
    </source>
</evidence>
<evidence type="ECO:0000313" key="1">
    <source>
        <dbReference type="EMBL" id="GAA3615093.1"/>
    </source>
</evidence>
<sequence length="161" mass="18072">MSINFHHSDERDPMTRGRIIGERWREAIHGTAKDYDWLFEAAELDRHTVRTIAEQGCELLHGWAPELAGELAGVARGAGLELWRVAALNCRTEILVRGRIAGLKECTAAAWLPPGEPPRALQTWDRIPSISNFTVLRHTSPEELTVTWDGERADGWLEVAV</sequence>
<keyword evidence="2" id="KW-1185">Reference proteome</keyword>
<dbReference type="RefSeq" id="WP_345576939.1">
    <property type="nucleotide sequence ID" value="NZ_BAABDQ010000052.1"/>
</dbReference>
<protein>
    <submittedName>
        <fullName evidence="1">Uncharacterized protein</fullName>
    </submittedName>
</protein>
<reference evidence="2" key="1">
    <citation type="journal article" date="2019" name="Int. J. Syst. Evol. Microbiol.">
        <title>The Global Catalogue of Microorganisms (GCM) 10K type strain sequencing project: providing services to taxonomists for standard genome sequencing and annotation.</title>
        <authorList>
            <consortium name="The Broad Institute Genomics Platform"/>
            <consortium name="The Broad Institute Genome Sequencing Center for Infectious Disease"/>
            <person name="Wu L."/>
            <person name="Ma J."/>
        </authorList>
    </citation>
    <scope>NUCLEOTIDE SEQUENCE [LARGE SCALE GENOMIC DNA]</scope>
    <source>
        <strain evidence="2">JCM 17326</strain>
    </source>
</reference>